<organism evidence="8 9">
    <name type="scientific">Staphylococcus gallinarum</name>
    <dbReference type="NCBI Taxonomy" id="1293"/>
    <lineage>
        <taxon>Bacteria</taxon>
        <taxon>Bacillati</taxon>
        <taxon>Bacillota</taxon>
        <taxon>Bacilli</taxon>
        <taxon>Bacillales</taxon>
        <taxon>Staphylococcaceae</taxon>
        <taxon>Staphylococcus</taxon>
    </lineage>
</organism>
<evidence type="ECO:0000256" key="2">
    <source>
        <dbReference type="ARBA" id="ARBA00002147"/>
    </source>
</evidence>
<evidence type="ECO:0000313" key="9">
    <source>
        <dbReference type="Proteomes" id="UP000255277"/>
    </source>
</evidence>
<evidence type="ECO:0000313" key="8">
    <source>
        <dbReference type="EMBL" id="SUM34932.1"/>
    </source>
</evidence>
<accession>A0A380FKZ5</accession>
<dbReference type="PANTHER" id="PTHR36204">
    <property type="entry name" value="N-ACETYLMANNOSAMINE-6-PHOSPHATE 2-EPIMERASE-RELATED"/>
    <property type="match status" value="1"/>
</dbReference>
<evidence type="ECO:0000256" key="6">
    <source>
        <dbReference type="ARBA" id="ARBA00023235"/>
    </source>
</evidence>
<dbReference type="SUPFAM" id="SSF51366">
    <property type="entry name" value="Ribulose-phoshate binding barrel"/>
    <property type="match status" value="1"/>
</dbReference>
<reference evidence="8 9" key="1">
    <citation type="submission" date="2018-06" db="EMBL/GenBank/DDBJ databases">
        <authorList>
            <consortium name="Pathogen Informatics"/>
            <person name="Doyle S."/>
        </authorList>
    </citation>
    <scope>NUCLEOTIDE SEQUENCE [LARGE SCALE GENOMIC DNA]</scope>
    <source>
        <strain evidence="8 9">NCTC12195</strain>
    </source>
</reference>
<comment type="pathway">
    <text evidence="3">Amino-sugar metabolism; N-acetylneuraminate degradation; D-fructose 6-phosphate from N-acetylneuraminate: step 3/5.</text>
</comment>
<dbReference type="Gene3D" id="3.20.20.70">
    <property type="entry name" value="Aldolase class I"/>
    <property type="match status" value="1"/>
</dbReference>
<dbReference type="UniPathway" id="UPA00629">
    <property type="reaction ID" value="UER00682"/>
</dbReference>
<evidence type="ECO:0000256" key="5">
    <source>
        <dbReference type="ARBA" id="ARBA00013180"/>
    </source>
</evidence>
<dbReference type="Proteomes" id="UP000255277">
    <property type="component" value="Unassembled WGS sequence"/>
</dbReference>
<dbReference type="InterPro" id="IPR013785">
    <property type="entry name" value="Aldolase_TIM"/>
</dbReference>
<dbReference type="EMBL" id="UHDK01000001">
    <property type="protein sequence ID" value="SUM34932.1"/>
    <property type="molecule type" value="Genomic_DNA"/>
</dbReference>
<evidence type="ECO:0000256" key="1">
    <source>
        <dbReference type="ARBA" id="ARBA00000056"/>
    </source>
</evidence>
<dbReference type="GO" id="GO:0005829">
    <property type="term" value="C:cytosol"/>
    <property type="evidence" value="ECO:0007669"/>
    <property type="project" value="TreeGrafter"/>
</dbReference>
<dbReference type="InterPro" id="IPR007260">
    <property type="entry name" value="NanE"/>
</dbReference>
<dbReference type="InterPro" id="IPR011060">
    <property type="entry name" value="RibuloseP-bd_barrel"/>
</dbReference>
<dbReference type="PANTHER" id="PTHR36204:SF1">
    <property type="entry name" value="N-ACETYLMANNOSAMINE-6-PHOSPHATE 2-EPIMERASE-RELATED"/>
    <property type="match status" value="1"/>
</dbReference>
<dbReference type="AlphaFoldDB" id="A0A380FKZ5"/>
<dbReference type="EC" id="5.1.3.9" evidence="5"/>
<dbReference type="Pfam" id="PF04131">
    <property type="entry name" value="NanE"/>
    <property type="match status" value="1"/>
</dbReference>
<name>A0A380FKZ5_STAGA</name>
<evidence type="ECO:0000256" key="4">
    <source>
        <dbReference type="ARBA" id="ARBA00007439"/>
    </source>
</evidence>
<proteinExistence type="inferred from homology"/>
<keyword evidence="6 8" id="KW-0413">Isomerase</keyword>
<comment type="similarity">
    <text evidence="4">Belongs to the NanE family.</text>
</comment>
<dbReference type="GO" id="GO:0006053">
    <property type="term" value="P:N-acetylmannosamine catabolic process"/>
    <property type="evidence" value="ECO:0007669"/>
    <property type="project" value="TreeGrafter"/>
</dbReference>
<comment type="function">
    <text evidence="2">Converts N-acetylmannosamine-6-phosphate (ManNAc-6-P) to N-acetylglucosamine-6-phosphate (GlcNAc-6-P).</text>
</comment>
<gene>
    <name evidence="8" type="primary">nanE_2</name>
    <name evidence="8" type="ORF">NCTC12195_04459</name>
</gene>
<protein>
    <recommendedName>
        <fullName evidence="5">N-acylglucosamine-6-phosphate 2-epimerase</fullName>
        <ecNumber evidence="5">5.1.3.9</ecNumber>
    </recommendedName>
</protein>
<dbReference type="GO" id="GO:0019262">
    <property type="term" value="P:N-acetylneuraminate catabolic process"/>
    <property type="evidence" value="ECO:0007669"/>
    <property type="project" value="UniProtKB-UniPathway"/>
</dbReference>
<evidence type="ECO:0000256" key="7">
    <source>
        <dbReference type="ARBA" id="ARBA00023277"/>
    </source>
</evidence>
<keyword evidence="7" id="KW-0119">Carbohydrate metabolism</keyword>
<dbReference type="GO" id="GO:0047465">
    <property type="term" value="F:N-acylglucosamine-6-phosphate 2-epimerase activity"/>
    <property type="evidence" value="ECO:0007669"/>
    <property type="project" value="UniProtKB-EC"/>
</dbReference>
<sequence length="61" mass="6889">MLYEDNFQFLKDVLSNVHAKVIAEGNVITPEMLQIVDRLGVHCTVVGSAITRPKEITQRFC</sequence>
<evidence type="ECO:0000256" key="3">
    <source>
        <dbReference type="ARBA" id="ARBA00005081"/>
    </source>
</evidence>
<comment type="catalytic activity">
    <reaction evidence="1">
        <text>an N-acyl-D-glucosamine 6-phosphate = an N-acyl-D-mannosamine 6-phosphate</text>
        <dbReference type="Rhea" id="RHEA:23932"/>
        <dbReference type="ChEBI" id="CHEBI:57599"/>
        <dbReference type="ChEBI" id="CHEBI:57666"/>
        <dbReference type="EC" id="5.1.3.9"/>
    </reaction>
</comment>